<evidence type="ECO:0000256" key="1">
    <source>
        <dbReference type="SAM" id="MobiDB-lite"/>
    </source>
</evidence>
<feature type="region of interest" description="Disordered" evidence="1">
    <location>
        <begin position="26"/>
        <end position="48"/>
    </location>
</feature>
<proteinExistence type="predicted"/>
<evidence type="ECO:0000313" key="2">
    <source>
        <dbReference type="EMBL" id="MBA4625598.1"/>
    </source>
</evidence>
<name>A0A7C8YSF0_OPUST</name>
<dbReference type="EMBL" id="GISG01052779">
    <property type="protein sequence ID" value="MBA4625598.1"/>
    <property type="molecule type" value="Transcribed_RNA"/>
</dbReference>
<dbReference type="AlphaFoldDB" id="A0A7C8YSF0"/>
<protein>
    <submittedName>
        <fullName evidence="2">Uncharacterized protein</fullName>
    </submittedName>
</protein>
<reference evidence="2" key="2">
    <citation type="submission" date="2020-07" db="EMBL/GenBank/DDBJ databases">
        <authorList>
            <person name="Vera ALvarez R."/>
            <person name="Arias-Moreno D.M."/>
            <person name="Jimenez-Jacinto V."/>
            <person name="Jimenez-Bremont J.F."/>
            <person name="Swaminathan K."/>
            <person name="Moose S.P."/>
            <person name="Guerrero-Gonzalez M.L."/>
            <person name="Marino-Ramirez L."/>
            <person name="Landsman D."/>
            <person name="Rodriguez-Kessler M."/>
            <person name="Delgado-Sanchez P."/>
        </authorList>
    </citation>
    <scope>NUCLEOTIDE SEQUENCE</scope>
    <source>
        <tissue evidence="2">Cladode</tissue>
    </source>
</reference>
<reference evidence="2" key="1">
    <citation type="journal article" date="2013" name="J. Plant Res.">
        <title>Effect of fungi and light on seed germination of three Opuntia species from semiarid lands of central Mexico.</title>
        <authorList>
            <person name="Delgado-Sanchez P."/>
            <person name="Jimenez-Bremont J.F."/>
            <person name="Guerrero-Gonzalez Mde L."/>
            <person name="Flores J."/>
        </authorList>
    </citation>
    <scope>NUCLEOTIDE SEQUENCE</scope>
    <source>
        <tissue evidence="2">Cladode</tissue>
    </source>
</reference>
<organism evidence="2">
    <name type="scientific">Opuntia streptacantha</name>
    <name type="common">Prickly pear cactus</name>
    <name type="synonym">Opuntia cardona</name>
    <dbReference type="NCBI Taxonomy" id="393608"/>
    <lineage>
        <taxon>Eukaryota</taxon>
        <taxon>Viridiplantae</taxon>
        <taxon>Streptophyta</taxon>
        <taxon>Embryophyta</taxon>
        <taxon>Tracheophyta</taxon>
        <taxon>Spermatophyta</taxon>
        <taxon>Magnoliopsida</taxon>
        <taxon>eudicotyledons</taxon>
        <taxon>Gunneridae</taxon>
        <taxon>Pentapetalae</taxon>
        <taxon>Caryophyllales</taxon>
        <taxon>Cactineae</taxon>
        <taxon>Cactaceae</taxon>
        <taxon>Opuntioideae</taxon>
        <taxon>Opuntia</taxon>
    </lineage>
</organism>
<sequence length="104" mass="11476">MSPYARNFSSLACLIRQQVVFETGSHRSTQLSHRIGKHSSHLAGEEPPSHRRFVCPSARFSDLRLSSLVLPWVSSDLSVKLNTFRTYATAAPPNSPLDLKPAGT</sequence>
<accession>A0A7C8YSF0</accession>